<dbReference type="RefSeq" id="WP_197534420.1">
    <property type="nucleotide sequence ID" value="NZ_CP036276.1"/>
</dbReference>
<protein>
    <recommendedName>
        <fullName evidence="2">DUF2760 domain-containing protein</fullName>
    </recommendedName>
</protein>
<dbReference type="AlphaFoldDB" id="A0A517ZVH9"/>
<dbReference type="Proteomes" id="UP000319383">
    <property type="component" value="Chromosome"/>
</dbReference>
<dbReference type="Pfam" id="PF10816">
    <property type="entry name" value="DUF2760"/>
    <property type="match status" value="1"/>
</dbReference>
<dbReference type="KEGG" id="sdyn:Mal52_50000"/>
<proteinExistence type="predicted"/>
<dbReference type="EMBL" id="CP036276">
    <property type="protein sequence ID" value="QDU46479.1"/>
    <property type="molecule type" value="Genomic_DNA"/>
</dbReference>
<dbReference type="InterPro" id="IPR021212">
    <property type="entry name" value="DUF2760"/>
</dbReference>
<feature type="region of interest" description="Disordered" evidence="1">
    <location>
        <begin position="31"/>
        <end position="56"/>
    </location>
</feature>
<reference evidence="3 4" key="1">
    <citation type="submission" date="2019-02" db="EMBL/GenBank/DDBJ databases">
        <title>Deep-cultivation of Planctomycetes and their phenomic and genomic characterization uncovers novel biology.</title>
        <authorList>
            <person name="Wiegand S."/>
            <person name="Jogler M."/>
            <person name="Boedeker C."/>
            <person name="Pinto D."/>
            <person name="Vollmers J."/>
            <person name="Rivas-Marin E."/>
            <person name="Kohn T."/>
            <person name="Peeters S.H."/>
            <person name="Heuer A."/>
            <person name="Rast P."/>
            <person name="Oberbeckmann S."/>
            <person name="Bunk B."/>
            <person name="Jeske O."/>
            <person name="Meyerdierks A."/>
            <person name="Storesund J.E."/>
            <person name="Kallscheuer N."/>
            <person name="Luecker S."/>
            <person name="Lage O.M."/>
            <person name="Pohl T."/>
            <person name="Merkel B.J."/>
            <person name="Hornburger P."/>
            <person name="Mueller R.-W."/>
            <person name="Bruemmer F."/>
            <person name="Labrenz M."/>
            <person name="Spormann A.M."/>
            <person name="Op den Camp H."/>
            <person name="Overmann J."/>
            <person name="Amann R."/>
            <person name="Jetten M.S.M."/>
            <person name="Mascher T."/>
            <person name="Medema M.H."/>
            <person name="Devos D.P."/>
            <person name="Kaster A.-K."/>
            <person name="Ovreas L."/>
            <person name="Rohde M."/>
            <person name="Galperin M.Y."/>
            <person name="Jogler C."/>
        </authorList>
    </citation>
    <scope>NUCLEOTIDE SEQUENCE [LARGE SCALE GENOMIC DNA]</scope>
    <source>
        <strain evidence="3 4">Mal52</strain>
    </source>
</reference>
<gene>
    <name evidence="3" type="ORF">Mal52_50000</name>
</gene>
<accession>A0A517ZVH9</accession>
<evidence type="ECO:0000256" key="1">
    <source>
        <dbReference type="SAM" id="MobiDB-lite"/>
    </source>
</evidence>
<name>A0A517ZVH9_9PLAN</name>
<feature type="domain" description="DUF2760" evidence="2">
    <location>
        <begin position="56"/>
        <end position="178"/>
    </location>
</feature>
<evidence type="ECO:0000313" key="3">
    <source>
        <dbReference type="EMBL" id="QDU46479.1"/>
    </source>
</evidence>
<evidence type="ECO:0000259" key="2">
    <source>
        <dbReference type="Pfam" id="PF10816"/>
    </source>
</evidence>
<feature type="compositionally biased region" description="Pro residues" evidence="1">
    <location>
        <begin position="39"/>
        <end position="51"/>
    </location>
</feature>
<keyword evidence="4" id="KW-1185">Reference proteome</keyword>
<sequence length="180" mass="19209">MGKLGLAFKSFFRVFGNEEFAKSVEQLLSGKQLTAETPATPPPPPKPPAPKKPARSDAVSLLSALQREARLLDFLQESIAEYEDAQIGAAVRDIHRDSAAVIQRMFAPAAVVTDDEGASLEIPAGYDPAEFRLTGNVAGDPPHQGTLQHHGWKATRCDLPQWTGGDAAANVIAPAEVDVT</sequence>
<organism evidence="3 4">
    <name type="scientific">Symmachiella dynata</name>
    <dbReference type="NCBI Taxonomy" id="2527995"/>
    <lineage>
        <taxon>Bacteria</taxon>
        <taxon>Pseudomonadati</taxon>
        <taxon>Planctomycetota</taxon>
        <taxon>Planctomycetia</taxon>
        <taxon>Planctomycetales</taxon>
        <taxon>Planctomycetaceae</taxon>
        <taxon>Symmachiella</taxon>
    </lineage>
</organism>
<evidence type="ECO:0000313" key="4">
    <source>
        <dbReference type="Proteomes" id="UP000319383"/>
    </source>
</evidence>